<feature type="modified residue" description="N6-(pyridoxal phosphate)lysine" evidence="11">
    <location>
        <position position="195"/>
    </location>
</feature>
<dbReference type="GO" id="GO:0030170">
    <property type="term" value="F:pyridoxal phosphate binding"/>
    <property type="evidence" value="ECO:0007669"/>
    <property type="project" value="UniProtKB-UniRule"/>
</dbReference>
<evidence type="ECO:0000313" key="14">
    <source>
        <dbReference type="Proteomes" id="UP000318138"/>
    </source>
</evidence>
<name>A0A859FBV6_9BACI</name>
<feature type="binding site" evidence="11">
    <location>
        <position position="171"/>
    </location>
    <ligand>
        <name>pyridoxal 5'-phosphate</name>
        <dbReference type="ChEBI" id="CHEBI:597326"/>
    </ligand>
</feature>
<feature type="binding site" evidence="11">
    <location>
        <begin position="235"/>
        <end position="236"/>
    </location>
    <ligand>
        <name>pyridoxal 5'-phosphate</name>
        <dbReference type="ChEBI" id="CHEBI:597326"/>
    </ligand>
</feature>
<dbReference type="GO" id="GO:0005737">
    <property type="term" value="C:cytoplasm"/>
    <property type="evidence" value="ECO:0007669"/>
    <property type="project" value="UniProtKB-SubCell"/>
</dbReference>
<dbReference type="InterPro" id="IPR000192">
    <property type="entry name" value="Aminotrans_V_dom"/>
</dbReference>
<dbReference type="RefSeq" id="WP_176008784.1">
    <property type="nucleotide sequence ID" value="NZ_CP041372.2"/>
</dbReference>
<dbReference type="InterPro" id="IPR015422">
    <property type="entry name" value="PyrdxlP-dep_Trfase_small"/>
</dbReference>
<dbReference type="EC" id="2.6.1.52" evidence="11"/>
<comment type="catalytic activity">
    <reaction evidence="10 11">
        <text>O-phospho-L-serine + 2-oxoglutarate = 3-phosphooxypyruvate + L-glutamate</text>
        <dbReference type="Rhea" id="RHEA:14329"/>
        <dbReference type="ChEBI" id="CHEBI:16810"/>
        <dbReference type="ChEBI" id="CHEBI:18110"/>
        <dbReference type="ChEBI" id="CHEBI:29985"/>
        <dbReference type="ChEBI" id="CHEBI:57524"/>
        <dbReference type="EC" id="2.6.1.52"/>
    </reaction>
</comment>
<keyword evidence="6 11" id="KW-0808">Transferase</keyword>
<comment type="subcellular location">
    <subcellularLocation>
        <location evidence="11">Cytoplasm</location>
    </subcellularLocation>
</comment>
<keyword evidence="14" id="KW-1185">Reference proteome</keyword>
<dbReference type="InterPro" id="IPR020578">
    <property type="entry name" value="Aminotrans_V_PyrdxlP_BS"/>
</dbReference>
<feature type="binding site" evidence="11">
    <location>
        <position position="101"/>
    </location>
    <ligand>
        <name>pyridoxal 5'-phosphate</name>
        <dbReference type="ChEBI" id="CHEBI:597326"/>
    </ligand>
</feature>
<dbReference type="GO" id="GO:0006564">
    <property type="term" value="P:L-serine biosynthetic process"/>
    <property type="evidence" value="ECO:0007669"/>
    <property type="project" value="UniProtKB-UniRule"/>
</dbReference>
<evidence type="ECO:0000256" key="4">
    <source>
        <dbReference type="ARBA" id="ARBA00022576"/>
    </source>
</evidence>
<evidence type="ECO:0000256" key="1">
    <source>
        <dbReference type="ARBA" id="ARBA00003483"/>
    </source>
</evidence>
<evidence type="ECO:0000256" key="6">
    <source>
        <dbReference type="ARBA" id="ARBA00022679"/>
    </source>
</evidence>
<dbReference type="PANTHER" id="PTHR43247:SF1">
    <property type="entry name" value="PHOSPHOSERINE AMINOTRANSFERASE"/>
    <property type="match status" value="1"/>
</dbReference>
<dbReference type="HAMAP" id="MF_00160">
    <property type="entry name" value="SerC_aminotrans_5"/>
    <property type="match status" value="1"/>
</dbReference>
<keyword evidence="11" id="KW-0963">Cytoplasm</keyword>
<dbReference type="PIRSF" id="PIRSF000525">
    <property type="entry name" value="SerC"/>
    <property type="match status" value="1"/>
</dbReference>
<keyword evidence="8 11" id="KW-0718">Serine biosynthesis</keyword>
<evidence type="ECO:0000256" key="2">
    <source>
        <dbReference type="ARBA" id="ARBA00005099"/>
    </source>
</evidence>
<organism evidence="13 14">
    <name type="scientific">Paenalkalicoccus suaedae</name>
    <dbReference type="NCBI Taxonomy" id="2592382"/>
    <lineage>
        <taxon>Bacteria</taxon>
        <taxon>Bacillati</taxon>
        <taxon>Bacillota</taxon>
        <taxon>Bacilli</taxon>
        <taxon>Bacillales</taxon>
        <taxon>Bacillaceae</taxon>
        <taxon>Paenalkalicoccus</taxon>
    </lineage>
</organism>
<comment type="subunit">
    <text evidence="11">Homodimer.</text>
</comment>
<keyword evidence="7 11" id="KW-0663">Pyridoxal phosphate</keyword>
<dbReference type="EMBL" id="CP041372">
    <property type="protein sequence ID" value="QKS70749.1"/>
    <property type="molecule type" value="Genomic_DNA"/>
</dbReference>
<proteinExistence type="inferred from homology"/>
<dbReference type="FunFam" id="3.40.640.10:FF:000010">
    <property type="entry name" value="Phosphoserine aminotransferase"/>
    <property type="match status" value="1"/>
</dbReference>
<accession>A0A859FBV6</accession>
<evidence type="ECO:0000256" key="10">
    <source>
        <dbReference type="ARBA" id="ARBA00049007"/>
    </source>
</evidence>
<protein>
    <recommendedName>
        <fullName evidence="11">Phosphoserine aminotransferase</fullName>
        <ecNumber evidence="11">2.6.1.52</ecNumber>
    </recommendedName>
    <alternativeName>
        <fullName evidence="11">Phosphohydroxythreonine aminotransferase</fullName>
        <shortName evidence="11">PSAT</shortName>
    </alternativeName>
</protein>
<dbReference type="PROSITE" id="PS00595">
    <property type="entry name" value="AA_TRANSFER_CLASS_5"/>
    <property type="match status" value="1"/>
</dbReference>
<feature type="binding site" evidence="11">
    <location>
        <begin position="75"/>
        <end position="76"/>
    </location>
    <ligand>
        <name>pyridoxal 5'-phosphate</name>
        <dbReference type="ChEBI" id="CHEBI:597326"/>
    </ligand>
</feature>
<evidence type="ECO:0000259" key="12">
    <source>
        <dbReference type="Pfam" id="PF00266"/>
    </source>
</evidence>
<feature type="domain" description="Aminotransferase class V" evidence="12">
    <location>
        <begin position="3"/>
        <end position="347"/>
    </location>
</feature>
<keyword evidence="5 11" id="KW-0028">Amino-acid biosynthesis</keyword>
<dbReference type="PANTHER" id="PTHR43247">
    <property type="entry name" value="PHOSPHOSERINE AMINOTRANSFERASE"/>
    <property type="match status" value="1"/>
</dbReference>
<dbReference type="NCBIfam" id="NF003764">
    <property type="entry name" value="PRK05355.1"/>
    <property type="match status" value="1"/>
</dbReference>
<comment type="caution">
    <text evidence="11">Lacks conserved residue(s) required for the propagation of feature annotation.</text>
</comment>
<evidence type="ECO:0000256" key="5">
    <source>
        <dbReference type="ARBA" id="ARBA00022605"/>
    </source>
</evidence>
<dbReference type="KEGG" id="psua:FLK61_28855"/>
<dbReference type="FunFam" id="3.90.1150.10:FF:000006">
    <property type="entry name" value="Phosphoserine aminotransferase"/>
    <property type="match status" value="1"/>
</dbReference>
<dbReference type="Gene3D" id="3.90.1150.10">
    <property type="entry name" value="Aspartate Aminotransferase, domain 1"/>
    <property type="match status" value="1"/>
</dbReference>
<feature type="binding site" evidence="11">
    <location>
        <position position="194"/>
    </location>
    <ligand>
        <name>pyridoxal 5'-phosphate</name>
        <dbReference type="ChEBI" id="CHEBI:597326"/>
    </ligand>
</feature>
<dbReference type="Gene3D" id="3.40.640.10">
    <property type="entry name" value="Type I PLP-dependent aspartate aminotransferase-like (Major domain)"/>
    <property type="match status" value="1"/>
</dbReference>
<dbReference type="InterPro" id="IPR022278">
    <property type="entry name" value="Pser_aminoTfrase"/>
</dbReference>
<evidence type="ECO:0000313" key="13">
    <source>
        <dbReference type="EMBL" id="QKS70749.1"/>
    </source>
</evidence>
<dbReference type="InterPro" id="IPR015421">
    <property type="entry name" value="PyrdxlP-dep_Trfase_major"/>
</dbReference>
<evidence type="ECO:0000256" key="11">
    <source>
        <dbReference type="HAMAP-Rule" id="MF_00160"/>
    </source>
</evidence>
<gene>
    <name evidence="11 13" type="primary">serC</name>
    <name evidence="13" type="ORF">FLK61_28855</name>
</gene>
<evidence type="ECO:0000256" key="8">
    <source>
        <dbReference type="ARBA" id="ARBA00023299"/>
    </source>
</evidence>
<sequence length="356" mass="39588">MTVYNFNAGPSPIPAEVLQQAKNEMFNIEQSSVAVMELSHRGAVYEKIHYEARDTLREILNVPETFEILFLQGGASVQFAMTAMNFLHPDKTAQFVSTGSWSEKAQKEAGYFGQTSLLASSKEDNYRFIPEVDLHKAPDDTAYVHVTSNNTIFGTQWGELPKKAKHPVFVDMSSDILSKEINWDNIDLAYAGAQKNAGMSGVTLVFIKKELLEQARDVSPSLSYKQHAKANSLYNTPPTAAIYMTGLVAKWIKNLGGVSVMADRAKERADRIYRAIDESNGFYQGHAVETSRSLMNITFRLQTEELDKAFLKEASDRGFLGLNGHRSVGGCRVSNYNAITDDAIDALLTLMSDFQK</sequence>
<evidence type="ECO:0000256" key="3">
    <source>
        <dbReference type="ARBA" id="ARBA00006904"/>
    </source>
</evidence>
<evidence type="ECO:0000256" key="9">
    <source>
        <dbReference type="ARBA" id="ARBA00047630"/>
    </source>
</evidence>
<dbReference type="SUPFAM" id="SSF53383">
    <property type="entry name" value="PLP-dependent transferases"/>
    <property type="match status" value="1"/>
</dbReference>
<dbReference type="InterPro" id="IPR015424">
    <property type="entry name" value="PyrdxlP-dep_Trfase"/>
</dbReference>
<evidence type="ECO:0000256" key="7">
    <source>
        <dbReference type="ARBA" id="ARBA00022898"/>
    </source>
</evidence>
<dbReference type="Proteomes" id="UP000318138">
    <property type="component" value="Chromosome"/>
</dbReference>
<reference evidence="14" key="1">
    <citation type="submission" date="2019-07" db="EMBL/GenBank/DDBJ databases">
        <title>Bacillus alkalisoli sp. nov. isolated from saline soil.</title>
        <authorList>
            <person name="Sun J.-Q."/>
            <person name="Xu L."/>
        </authorList>
    </citation>
    <scope>NUCLEOTIDE SEQUENCE [LARGE SCALE GENOMIC DNA]</scope>
    <source>
        <strain evidence="14">M4U3P1</strain>
    </source>
</reference>
<dbReference type="AlphaFoldDB" id="A0A859FBV6"/>
<comment type="pathway">
    <text evidence="2 11">Amino-acid biosynthesis; L-serine biosynthesis; L-serine from 3-phospho-D-glycerate: step 2/3.</text>
</comment>
<dbReference type="Pfam" id="PF00266">
    <property type="entry name" value="Aminotran_5"/>
    <property type="match status" value="1"/>
</dbReference>
<feature type="binding site" evidence="11">
    <location>
        <position position="41"/>
    </location>
    <ligand>
        <name>L-glutamate</name>
        <dbReference type="ChEBI" id="CHEBI:29985"/>
    </ligand>
</feature>
<comment type="function">
    <text evidence="1 11">Catalyzes the reversible conversion of 3-phosphohydroxypyruvate to phosphoserine and of 3-hydroxy-2-oxo-4-phosphonooxybutanoate to phosphohydroxythreonine.</text>
</comment>
<keyword evidence="4 11" id="KW-0032">Aminotransferase</keyword>
<comment type="catalytic activity">
    <reaction evidence="9 11">
        <text>4-(phosphooxy)-L-threonine + 2-oxoglutarate = (R)-3-hydroxy-2-oxo-4-phosphooxybutanoate + L-glutamate</text>
        <dbReference type="Rhea" id="RHEA:16573"/>
        <dbReference type="ChEBI" id="CHEBI:16810"/>
        <dbReference type="ChEBI" id="CHEBI:29985"/>
        <dbReference type="ChEBI" id="CHEBI:58452"/>
        <dbReference type="ChEBI" id="CHEBI:58538"/>
        <dbReference type="EC" id="2.6.1.52"/>
    </reaction>
</comment>
<comment type="cofactor">
    <cofactor evidence="11">
        <name>pyridoxal 5'-phosphate</name>
        <dbReference type="ChEBI" id="CHEBI:597326"/>
    </cofactor>
    <text evidence="11">Binds 1 pyridoxal phosphate per subunit.</text>
</comment>
<feature type="binding site" evidence="11">
    <location>
        <position position="151"/>
    </location>
    <ligand>
        <name>pyridoxal 5'-phosphate</name>
        <dbReference type="ChEBI" id="CHEBI:597326"/>
    </ligand>
</feature>
<dbReference type="GO" id="GO:0004648">
    <property type="term" value="F:O-phospho-L-serine:2-oxoglutarate aminotransferase activity"/>
    <property type="evidence" value="ECO:0007669"/>
    <property type="project" value="UniProtKB-UniRule"/>
</dbReference>
<comment type="similarity">
    <text evidence="3 11">Belongs to the class-V pyridoxal-phosphate-dependent aminotransferase family. SerC subfamily.</text>
</comment>
<dbReference type="UniPathway" id="UPA00135">
    <property type="reaction ID" value="UER00197"/>
</dbReference>